<evidence type="ECO:0000256" key="2">
    <source>
        <dbReference type="ARBA" id="ARBA00023125"/>
    </source>
</evidence>
<name>A0A8J8SCE0_9FIRM</name>
<reference evidence="5 6" key="1">
    <citation type="submission" date="2020-07" db="EMBL/GenBank/DDBJ databases">
        <title>Vallitalea guaymasensis genome.</title>
        <authorList>
            <person name="Postec A."/>
        </authorList>
    </citation>
    <scope>NUCLEOTIDE SEQUENCE [LARGE SCALE GENOMIC DNA]</scope>
    <source>
        <strain evidence="5 6">Ra1766G1</strain>
    </source>
</reference>
<dbReference type="AlphaFoldDB" id="A0A8J8SCE0"/>
<sequence>MDLRCNIIKFYQDYILNELKLMNNPKFDNKITYNSLLYLDLIDSTENCTVSYIANALHIAKSSVTLKVKELERLGLVEKKQSKQDKRTYYLSTTHKAKDLFKVYDLSLDHAVSEIEEYYSKEDIQKFNEMILILTRHFKLTVDEELKVK</sequence>
<dbReference type="InterPro" id="IPR036388">
    <property type="entry name" value="WH-like_DNA-bd_sf"/>
</dbReference>
<dbReference type="Pfam" id="PF01047">
    <property type="entry name" value="MarR"/>
    <property type="match status" value="1"/>
</dbReference>
<dbReference type="PANTHER" id="PTHR42756:SF1">
    <property type="entry name" value="TRANSCRIPTIONAL REPRESSOR OF EMRAB OPERON"/>
    <property type="match status" value="1"/>
</dbReference>
<dbReference type="InterPro" id="IPR000835">
    <property type="entry name" value="HTH_MarR-typ"/>
</dbReference>
<evidence type="ECO:0000256" key="3">
    <source>
        <dbReference type="ARBA" id="ARBA00023163"/>
    </source>
</evidence>
<dbReference type="SUPFAM" id="SSF46785">
    <property type="entry name" value="Winged helix' DNA-binding domain"/>
    <property type="match status" value="1"/>
</dbReference>
<protein>
    <submittedName>
        <fullName evidence="5">MarR family transcriptional regulator</fullName>
    </submittedName>
</protein>
<organism evidence="5 6">
    <name type="scientific">Vallitalea guaymasensis</name>
    <dbReference type="NCBI Taxonomy" id="1185412"/>
    <lineage>
        <taxon>Bacteria</taxon>
        <taxon>Bacillati</taxon>
        <taxon>Bacillota</taxon>
        <taxon>Clostridia</taxon>
        <taxon>Lachnospirales</taxon>
        <taxon>Vallitaleaceae</taxon>
        <taxon>Vallitalea</taxon>
    </lineage>
</organism>
<dbReference type="RefSeq" id="WP_212689997.1">
    <property type="nucleotide sequence ID" value="NZ_CP058561.1"/>
</dbReference>
<dbReference type="Proteomes" id="UP000677305">
    <property type="component" value="Chromosome"/>
</dbReference>
<feature type="domain" description="HTH marR-type" evidence="4">
    <location>
        <begin position="1"/>
        <end position="136"/>
    </location>
</feature>
<evidence type="ECO:0000259" key="4">
    <source>
        <dbReference type="PROSITE" id="PS50995"/>
    </source>
</evidence>
<gene>
    <name evidence="5" type="ORF">HYG85_12815</name>
</gene>
<dbReference type="GO" id="GO:0003677">
    <property type="term" value="F:DNA binding"/>
    <property type="evidence" value="ECO:0007669"/>
    <property type="project" value="UniProtKB-KW"/>
</dbReference>
<dbReference type="InterPro" id="IPR036390">
    <property type="entry name" value="WH_DNA-bd_sf"/>
</dbReference>
<accession>A0A8J8SCE0</accession>
<dbReference type="Gene3D" id="1.10.10.10">
    <property type="entry name" value="Winged helix-like DNA-binding domain superfamily/Winged helix DNA-binding domain"/>
    <property type="match status" value="1"/>
</dbReference>
<dbReference type="KEGG" id="vgu:HYG85_12815"/>
<evidence type="ECO:0000313" key="6">
    <source>
        <dbReference type="Proteomes" id="UP000677305"/>
    </source>
</evidence>
<keyword evidence="6" id="KW-1185">Reference proteome</keyword>
<keyword evidence="3" id="KW-0804">Transcription</keyword>
<proteinExistence type="predicted"/>
<evidence type="ECO:0000313" key="5">
    <source>
        <dbReference type="EMBL" id="QUH29738.1"/>
    </source>
</evidence>
<evidence type="ECO:0000256" key="1">
    <source>
        <dbReference type="ARBA" id="ARBA00023015"/>
    </source>
</evidence>
<keyword evidence="1" id="KW-0805">Transcription regulation</keyword>
<dbReference type="PRINTS" id="PR00598">
    <property type="entry name" value="HTHMARR"/>
</dbReference>
<dbReference type="EMBL" id="CP058561">
    <property type="protein sequence ID" value="QUH29738.1"/>
    <property type="molecule type" value="Genomic_DNA"/>
</dbReference>
<dbReference type="PROSITE" id="PS50995">
    <property type="entry name" value="HTH_MARR_2"/>
    <property type="match status" value="1"/>
</dbReference>
<dbReference type="GO" id="GO:0003700">
    <property type="term" value="F:DNA-binding transcription factor activity"/>
    <property type="evidence" value="ECO:0007669"/>
    <property type="project" value="InterPro"/>
</dbReference>
<dbReference type="PANTHER" id="PTHR42756">
    <property type="entry name" value="TRANSCRIPTIONAL REGULATOR, MARR"/>
    <property type="match status" value="1"/>
</dbReference>
<dbReference type="SMART" id="SM00347">
    <property type="entry name" value="HTH_MARR"/>
    <property type="match status" value="1"/>
</dbReference>
<keyword evidence="2" id="KW-0238">DNA-binding</keyword>